<dbReference type="GO" id="GO:0009740">
    <property type="term" value="P:gibberellic acid mediated signaling pathway"/>
    <property type="evidence" value="ECO:0007669"/>
    <property type="project" value="TreeGrafter"/>
</dbReference>
<feature type="domain" description="F-box" evidence="2">
    <location>
        <begin position="17"/>
        <end position="56"/>
    </location>
</feature>
<evidence type="ECO:0000313" key="3">
    <source>
        <dbReference type="EMBL" id="KAF9614186.1"/>
    </source>
</evidence>
<sequence>MSNLLKQKYSCQPPSWEIIHLVSEYLDPKALANTSCVNKTWSILMSSDHLWKSHCFAHYPSLFNLHVMHPTVSYRKLYILGHLSPMCKHVRPQKPYISMNDIFFTIDVLDGDSHIFSLTKAGEDIMPDSSGLFRFDLDVHASGISMTFKLLDELRVKWSVVLKDWKGVALVMDSLDCKERGKKGTISGSERWFMEELPLKGCCFSLGASNIVSELRLFSLSKDRNKMMKVEKVTVGLLRENCWRYLSVDDALRYLQRFLLPSLA</sequence>
<dbReference type="GO" id="GO:0005634">
    <property type="term" value="C:nucleus"/>
    <property type="evidence" value="ECO:0007669"/>
    <property type="project" value="UniProtKB-SubCell"/>
</dbReference>
<dbReference type="InterPro" id="IPR036047">
    <property type="entry name" value="F-box-like_dom_sf"/>
</dbReference>
<organism evidence="3 4">
    <name type="scientific">Coptis chinensis</name>
    <dbReference type="NCBI Taxonomy" id="261450"/>
    <lineage>
        <taxon>Eukaryota</taxon>
        <taxon>Viridiplantae</taxon>
        <taxon>Streptophyta</taxon>
        <taxon>Embryophyta</taxon>
        <taxon>Tracheophyta</taxon>
        <taxon>Spermatophyta</taxon>
        <taxon>Magnoliopsida</taxon>
        <taxon>Ranunculales</taxon>
        <taxon>Ranunculaceae</taxon>
        <taxon>Coptidoideae</taxon>
        <taxon>Coptis</taxon>
    </lineage>
</organism>
<dbReference type="Gene3D" id="1.20.1280.50">
    <property type="match status" value="1"/>
</dbReference>
<comment type="function">
    <text evidence="1">Acts as a component of a SCF E3 ubiquitin ligase complexes.</text>
</comment>
<dbReference type="GO" id="GO:0019005">
    <property type="term" value="C:SCF ubiquitin ligase complex"/>
    <property type="evidence" value="ECO:0007669"/>
    <property type="project" value="UniProtKB-UniRule"/>
</dbReference>
<dbReference type="InterPro" id="IPR001810">
    <property type="entry name" value="F-box_dom"/>
</dbReference>
<proteinExistence type="predicted"/>
<comment type="caution">
    <text evidence="3">The sequence shown here is derived from an EMBL/GenBank/DDBJ whole genome shotgun (WGS) entry which is preliminary data.</text>
</comment>
<dbReference type="Pfam" id="PF12937">
    <property type="entry name" value="F-box-like"/>
    <property type="match status" value="1"/>
</dbReference>
<reference evidence="3 4" key="1">
    <citation type="submission" date="2020-10" db="EMBL/GenBank/DDBJ databases">
        <title>The Coptis chinensis genome and diversification of protoberbering-type alkaloids.</title>
        <authorList>
            <person name="Wang B."/>
            <person name="Shu S."/>
            <person name="Song C."/>
            <person name="Liu Y."/>
        </authorList>
    </citation>
    <scope>NUCLEOTIDE SEQUENCE [LARGE SCALE GENOMIC DNA]</scope>
    <source>
        <strain evidence="3">HL-2020</strain>
        <tissue evidence="3">Leaf</tissue>
    </source>
</reference>
<keyword evidence="1" id="KW-0833">Ubl conjugation pathway</keyword>
<keyword evidence="4" id="KW-1185">Reference proteome</keyword>
<dbReference type="PANTHER" id="PTHR12874:SF16">
    <property type="entry name" value="OS01G0800800 PROTEIN"/>
    <property type="match status" value="1"/>
</dbReference>
<comment type="pathway">
    <text evidence="1">Protein modification; protein ubiquitination.</text>
</comment>
<evidence type="ECO:0000313" key="4">
    <source>
        <dbReference type="Proteomes" id="UP000631114"/>
    </source>
</evidence>
<evidence type="ECO:0000256" key="1">
    <source>
        <dbReference type="RuleBase" id="RU369085"/>
    </source>
</evidence>
<dbReference type="AlphaFoldDB" id="A0A835M845"/>
<dbReference type="PANTHER" id="PTHR12874">
    <property type="entry name" value="F-BOX ONLY PROTEIN 48-RELATED"/>
    <property type="match status" value="1"/>
</dbReference>
<keyword evidence="1" id="KW-0539">Nucleus</keyword>
<dbReference type="GO" id="GO:0005737">
    <property type="term" value="C:cytoplasm"/>
    <property type="evidence" value="ECO:0007669"/>
    <property type="project" value="TreeGrafter"/>
</dbReference>
<gene>
    <name evidence="3" type="ORF">IFM89_015694</name>
</gene>
<dbReference type="GO" id="GO:0031146">
    <property type="term" value="P:SCF-dependent proteasomal ubiquitin-dependent protein catabolic process"/>
    <property type="evidence" value="ECO:0007669"/>
    <property type="project" value="UniProtKB-UniRule"/>
</dbReference>
<dbReference type="SUPFAM" id="SSF81383">
    <property type="entry name" value="F-box domain"/>
    <property type="match status" value="1"/>
</dbReference>
<dbReference type="GO" id="GO:0016567">
    <property type="term" value="P:protein ubiquitination"/>
    <property type="evidence" value="ECO:0007669"/>
    <property type="project" value="UniProtKB-UniRule"/>
</dbReference>
<comment type="subunit">
    <text evidence="1">Component of the SCF-type E3 ligase complex.</text>
</comment>
<dbReference type="OrthoDB" id="1905685at2759"/>
<dbReference type="Proteomes" id="UP000631114">
    <property type="component" value="Unassembled WGS sequence"/>
</dbReference>
<accession>A0A835M845</accession>
<evidence type="ECO:0000259" key="2">
    <source>
        <dbReference type="Pfam" id="PF12937"/>
    </source>
</evidence>
<name>A0A835M845_9MAGN</name>
<protein>
    <recommendedName>
        <fullName evidence="1">F-box protein</fullName>
    </recommendedName>
</protein>
<comment type="subcellular location">
    <subcellularLocation>
        <location evidence="1">Nucleus</location>
    </subcellularLocation>
</comment>
<dbReference type="EMBL" id="JADFTS010000003">
    <property type="protein sequence ID" value="KAF9614186.1"/>
    <property type="molecule type" value="Genomic_DNA"/>
</dbReference>